<keyword evidence="2 4" id="KW-0547">Nucleotide-binding</keyword>
<dbReference type="Gene3D" id="3.90.640.10">
    <property type="entry name" value="Actin, Chain A, domain 4"/>
    <property type="match status" value="1"/>
</dbReference>
<dbReference type="InterPro" id="IPR029047">
    <property type="entry name" value="HSP70_peptide-bd_sf"/>
</dbReference>
<dbReference type="FunFam" id="2.60.34.10:FF:000012">
    <property type="entry name" value="Heat shock 70 kDa protein"/>
    <property type="match status" value="1"/>
</dbReference>
<organism evidence="6 7">
    <name type="scientific">Rhipicephalus microplus</name>
    <name type="common">Cattle tick</name>
    <name type="synonym">Boophilus microplus</name>
    <dbReference type="NCBI Taxonomy" id="6941"/>
    <lineage>
        <taxon>Eukaryota</taxon>
        <taxon>Metazoa</taxon>
        <taxon>Ecdysozoa</taxon>
        <taxon>Arthropoda</taxon>
        <taxon>Chelicerata</taxon>
        <taxon>Arachnida</taxon>
        <taxon>Acari</taxon>
        <taxon>Parasitiformes</taxon>
        <taxon>Ixodida</taxon>
        <taxon>Ixodoidea</taxon>
        <taxon>Ixodidae</taxon>
        <taxon>Rhipicephalinae</taxon>
        <taxon>Rhipicephalus</taxon>
        <taxon>Boophilus</taxon>
    </lineage>
</organism>
<dbReference type="GO" id="GO:0006950">
    <property type="term" value="P:response to stress"/>
    <property type="evidence" value="ECO:0007669"/>
    <property type="project" value="UniProtKB-ARBA"/>
</dbReference>
<dbReference type="Gene3D" id="3.30.420.40">
    <property type="match status" value="2"/>
</dbReference>
<dbReference type="AlphaFoldDB" id="A0A9J6EVW4"/>
<dbReference type="Proteomes" id="UP000821866">
    <property type="component" value="Chromosome 1"/>
</dbReference>
<reference evidence="6" key="1">
    <citation type="journal article" date="2020" name="Cell">
        <title>Large-Scale Comparative Analyses of Tick Genomes Elucidate Their Genetic Diversity and Vector Capacities.</title>
        <authorList>
            <consortium name="Tick Genome and Microbiome Consortium (TIGMIC)"/>
            <person name="Jia N."/>
            <person name="Wang J."/>
            <person name="Shi W."/>
            <person name="Du L."/>
            <person name="Sun Y."/>
            <person name="Zhan W."/>
            <person name="Jiang J.F."/>
            <person name="Wang Q."/>
            <person name="Zhang B."/>
            <person name="Ji P."/>
            <person name="Bell-Sakyi L."/>
            <person name="Cui X.M."/>
            <person name="Yuan T.T."/>
            <person name="Jiang B.G."/>
            <person name="Yang W.F."/>
            <person name="Lam T.T."/>
            <person name="Chang Q.C."/>
            <person name="Ding S.J."/>
            <person name="Wang X.J."/>
            <person name="Zhu J.G."/>
            <person name="Ruan X.D."/>
            <person name="Zhao L."/>
            <person name="Wei J.T."/>
            <person name="Ye R.Z."/>
            <person name="Que T.C."/>
            <person name="Du C.H."/>
            <person name="Zhou Y.H."/>
            <person name="Cheng J.X."/>
            <person name="Dai P.F."/>
            <person name="Guo W.B."/>
            <person name="Han X.H."/>
            <person name="Huang E.J."/>
            <person name="Li L.F."/>
            <person name="Wei W."/>
            <person name="Gao Y.C."/>
            <person name="Liu J.Z."/>
            <person name="Shao H.Z."/>
            <person name="Wang X."/>
            <person name="Wang C.C."/>
            <person name="Yang T.C."/>
            <person name="Huo Q.B."/>
            <person name="Li W."/>
            <person name="Chen H.Y."/>
            <person name="Chen S.E."/>
            <person name="Zhou L.G."/>
            <person name="Ni X.B."/>
            <person name="Tian J.H."/>
            <person name="Sheng Y."/>
            <person name="Liu T."/>
            <person name="Pan Y.S."/>
            <person name="Xia L.Y."/>
            <person name="Li J."/>
            <person name="Zhao F."/>
            <person name="Cao W.C."/>
        </authorList>
    </citation>
    <scope>NUCLEOTIDE SEQUENCE</scope>
    <source>
        <strain evidence="6">Rmic-2018</strain>
    </source>
</reference>
<dbReference type="PANTHER" id="PTHR19375">
    <property type="entry name" value="HEAT SHOCK PROTEIN 70KDA"/>
    <property type="match status" value="1"/>
</dbReference>
<accession>A0A9J6EVW4</accession>
<dbReference type="PROSITE" id="PS01036">
    <property type="entry name" value="HSP70_3"/>
    <property type="match status" value="1"/>
</dbReference>
<dbReference type="FunFam" id="3.30.420.40:FF:000026">
    <property type="entry name" value="Heat shock protein 70"/>
    <property type="match status" value="1"/>
</dbReference>
<feature type="region of interest" description="Disordered" evidence="5">
    <location>
        <begin position="523"/>
        <end position="637"/>
    </location>
</feature>
<keyword evidence="7" id="KW-1185">Reference proteome</keyword>
<dbReference type="PROSITE" id="PS00297">
    <property type="entry name" value="HSP70_1"/>
    <property type="match status" value="1"/>
</dbReference>
<name>A0A9J6EVW4_RHIMP</name>
<keyword evidence="3 4" id="KW-0067">ATP-binding</keyword>
<dbReference type="GO" id="GO:0005524">
    <property type="term" value="F:ATP binding"/>
    <property type="evidence" value="ECO:0007669"/>
    <property type="project" value="UniProtKB-KW"/>
</dbReference>
<dbReference type="PRINTS" id="PR00301">
    <property type="entry name" value="HEATSHOCK70"/>
</dbReference>
<reference evidence="6" key="2">
    <citation type="submission" date="2021-09" db="EMBL/GenBank/DDBJ databases">
        <authorList>
            <person name="Jia N."/>
            <person name="Wang J."/>
            <person name="Shi W."/>
            <person name="Du L."/>
            <person name="Sun Y."/>
            <person name="Zhan W."/>
            <person name="Jiang J."/>
            <person name="Wang Q."/>
            <person name="Zhang B."/>
            <person name="Ji P."/>
            <person name="Sakyi L.B."/>
            <person name="Cui X."/>
            <person name="Yuan T."/>
            <person name="Jiang B."/>
            <person name="Yang W."/>
            <person name="Lam T.T.-Y."/>
            <person name="Chang Q."/>
            <person name="Ding S."/>
            <person name="Wang X."/>
            <person name="Zhu J."/>
            <person name="Ruan X."/>
            <person name="Zhao L."/>
            <person name="Wei J."/>
            <person name="Que T."/>
            <person name="Du C."/>
            <person name="Cheng J."/>
            <person name="Dai P."/>
            <person name="Han X."/>
            <person name="Huang E."/>
            <person name="Gao Y."/>
            <person name="Liu J."/>
            <person name="Shao H."/>
            <person name="Ye R."/>
            <person name="Li L."/>
            <person name="Wei W."/>
            <person name="Wang X."/>
            <person name="Wang C."/>
            <person name="Huo Q."/>
            <person name="Li W."/>
            <person name="Guo W."/>
            <person name="Chen H."/>
            <person name="Chen S."/>
            <person name="Zhou L."/>
            <person name="Zhou L."/>
            <person name="Ni X."/>
            <person name="Tian J."/>
            <person name="Zhou Y."/>
            <person name="Sheng Y."/>
            <person name="Liu T."/>
            <person name="Pan Y."/>
            <person name="Xia L."/>
            <person name="Li J."/>
            <person name="Zhao F."/>
            <person name="Cao W."/>
        </authorList>
    </citation>
    <scope>NUCLEOTIDE SEQUENCE</scope>
    <source>
        <strain evidence="6">Rmic-2018</strain>
        <tissue evidence="6">Larvae</tissue>
    </source>
</reference>
<dbReference type="GO" id="GO:0140662">
    <property type="term" value="F:ATP-dependent protein folding chaperone"/>
    <property type="evidence" value="ECO:0007669"/>
    <property type="project" value="InterPro"/>
</dbReference>
<protein>
    <submittedName>
        <fullName evidence="6">Uncharacterized protein</fullName>
    </submittedName>
</protein>
<evidence type="ECO:0000256" key="4">
    <source>
        <dbReference type="RuleBase" id="RU003322"/>
    </source>
</evidence>
<dbReference type="FunFam" id="3.90.640.10:FF:000002">
    <property type="entry name" value="Heat shock 70 kDa"/>
    <property type="match status" value="1"/>
</dbReference>
<sequence>MAATPDEPAIGIDLGTTYSCVGIFQHGKVEIIANDQGNRTTPSYVAFTETERLVGDPAKAQVALNPENTVFGSKRLIGRTFDDPKLQDDLKHLPFTVVNENNAPKIKVIYKGEEKVFNPEEISAMILTKMREIAEAYLGQKITLACVTVPAYFNDSQRQATKDATTIAGLTVPKILNEPTAAALAYGLDKVTSGEKIVLIVDLGGGTFDVSLLSIKDSQTFDVLATAGDTHLGGEDFDSRLVDFFIGEIKRKFNTDISDKARAVRRLRTAAERAKRILSSTAETSIEIDALFEGTDFYTKITRARFEELCLDLFKSTLGPIQRALDDSKMDKMKVNDIVLVGGSTRIPRIQKLVKDFFNDKELCFNINPDEAIAYGAAVSAALSAGTKDETIKDVKLLDVAPLSLGIETAGGVMTKIISRNTKVPCKTSKPFTTYSDNQTGVTIQVYEGERAMTKDNHHLGRFELTGIPPAPRGVPKIEVTFDIDHNGILNAFQCNAYSSYFRMPAVLSHYLVTREMRAARPDFDRSASKRNRPNTEISRPNGLTPRNSSISNENETSGPELKQEPGGTRARGIRGRQCKRKVVTGPGAEDGPLGSGPEPTGLPPAGASCCRVPAPKDRGHPVLNSFPGPADFGSGRRATAVGLRARAVRPAA</sequence>
<evidence type="ECO:0000256" key="5">
    <source>
        <dbReference type="SAM" id="MobiDB-lite"/>
    </source>
</evidence>
<evidence type="ECO:0000313" key="7">
    <source>
        <dbReference type="Proteomes" id="UP000821866"/>
    </source>
</evidence>
<dbReference type="InterPro" id="IPR013126">
    <property type="entry name" value="Hsp_70_fam"/>
</dbReference>
<dbReference type="SUPFAM" id="SSF100920">
    <property type="entry name" value="Heat shock protein 70kD (HSP70), peptide-binding domain"/>
    <property type="match status" value="1"/>
</dbReference>
<dbReference type="VEuPathDB" id="VectorBase:LOC119159748"/>
<feature type="compositionally biased region" description="Basic residues" evidence="5">
    <location>
        <begin position="572"/>
        <end position="583"/>
    </location>
</feature>
<dbReference type="Gene3D" id="3.30.30.30">
    <property type="match status" value="1"/>
</dbReference>
<evidence type="ECO:0000313" key="6">
    <source>
        <dbReference type="EMBL" id="KAH8038651.1"/>
    </source>
</evidence>
<feature type="compositionally biased region" description="Polar residues" evidence="5">
    <location>
        <begin position="545"/>
        <end position="558"/>
    </location>
</feature>
<evidence type="ECO:0000256" key="3">
    <source>
        <dbReference type="ARBA" id="ARBA00022840"/>
    </source>
</evidence>
<dbReference type="Gene3D" id="2.60.34.10">
    <property type="entry name" value="Substrate Binding Domain Of DNAk, Chain A, domain 1"/>
    <property type="match status" value="1"/>
</dbReference>
<dbReference type="FunFam" id="3.30.30.30:FF:000001">
    <property type="entry name" value="heat shock 70 kDa protein-like"/>
    <property type="match status" value="1"/>
</dbReference>
<dbReference type="Pfam" id="PF00012">
    <property type="entry name" value="HSP70"/>
    <property type="match status" value="1"/>
</dbReference>
<comment type="similarity">
    <text evidence="1 4">Belongs to the heat shock protein 70 family.</text>
</comment>
<evidence type="ECO:0000256" key="1">
    <source>
        <dbReference type="ARBA" id="ARBA00007381"/>
    </source>
</evidence>
<dbReference type="InterPro" id="IPR018181">
    <property type="entry name" value="Heat_shock_70_CS"/>
</dbReference>
<proteinExistence type="inferred from homology"/>
<dbReference type="EMBL" id="JABSTU010000001">
    <property type="protein sequence ID" value="KAH8038651.1"/>
    <property type="molecule type" value="Genomic_DNA"/>
</dbReference>
<evidence type="ECO:0000256" key="2">
    <source>
        <dbReference type="ARBA" id="ARBA00022741"/>
    </source>
</evidence>
<dbReference type="PROSITE" id="PS00329">
    <property type="entry name" value="HSP70_2"/>
    <property type="match status" value="1"/>
</dbReference>
<comment type="caution">
    <text evidence="6">The sequence shown here is derived from an EMBL/GenBank/DDBJ whole genome shotgun (WGS) entry which is preliminary data.</text>
</comment>
<dbReference type="SUPFAM" id="SSF53067">
    <property type="entry name" value="Actin-like ATPase domain"/>
    <property type="match status" value="2"/>
</dbReference>
<gene>
    <name evidence="6" type="ORF">HPB51_002795</name>
</gene>
<dbReference type="InterPro" id="IPR043129">
    <property type="entry name" value="ATPase_NBD"/>
</dbReference>